<name>A0ABT6B5W1_9BURK</name>
<keyword evidence="2" id="KW-1185">Reference proteome</keyword>
<proteinExistence type="predicted"/>
<dbReference type="Proteomes" id="UP001216674">
    <property type="component" value="Unassembled WGS sequence"/>
</dbReference>
<accession>A0ABT6B5W1</accession>
<dbReference type="RefSeq" id="WP_276269104.1">
    <property type="nucleotide sequence ID" value="NZ_JARJLM010000676.1"/>
</dbReference>
<protein>
    <submittedName>
        <fullName evidence="1">L,D-transpeptidase</fullName>
    </submittedName>
</protein>
<dbReference type="EMBL" id="JARJLM010000676">
    <property type="protein sequence ID" value="MDF3839381.1"/>
    <property type="molecule type" value="Genomic_DNA"/>
</dbReference>
<organism evidence="1 2">
    <name type="scientific">Cupriavidus basilensis</name>
    <dbReference type="NCBI Taxonomy" id="68895"/>
    <lineage>
        <taxon>Bacteria</taxon>
        <taxon>Pseudomonadati</taxon>
        <taxon>Pseudomonadota</taxon>
        <taxon>Betaproteobacteria</taxon>
        <taxon>Burkholderiales</taxon>
        <taxon>Burkholderiaceae</taxon>
        <taxon>Cupriavidus</taxon>
    </lineage>
</organism>
<sequence>MPHARLGRAGARGGRRLAIFALLALSAIQVPLAAANELSMVRQAFVRQVSRHLSLPAAVATRYADLLASALQAGGQEADAGDWAVLVDRNPRVQAAMLFARTDERAPWQWVGATPVSTGKPGAFNHFITPVGVFAHSMENLDFRAEGTYNENGIRGYGVSGMRVYDFGWVDARRGWGKGGESQMRLQMHATDPARLEPRLGRPASKGCVRIPATLNRLLDHYGLIDADYLAAAGRGDSLWILARDRTPVARPGRYLVIVDSGARAPDSPLSQ</sequence>
<dbReference type="CDD" id="cd16913">
    <property type="entry name" value="YkuD_like"/>
    <property type="match status" value="1"/>
</dbReference>
<reference evidence="1 2" key="1">
    <citation type="submission" date="2023-03" db="EMBL/GenBank/DDBJ databases">
        <title>Draft assemblies of triclosan tolerant bacteria isolated from returned activated sludge.</title>
        <authorList>
            <person name="Van Hamelsveld S."/>
        </authorList>
    </citation>
    <scope>NUCLEOTIDE SEQUENCE [LARGE SCALE GENOMIC DNA]</scope>
    <source>
        <strain evidence="1 2">GW210010_S58</strain>
    </source>
</reference>
<comment type="caution">
    <text evidence="1">The sequence shown here is derived from an EMBL/GenBank/DDBJ whole genome shotgun (WGS) entry which is preliminary data.</text>
</comment>
<gene>
    <name evidence="1" type="ORF">P3W85_41555</name>
</gene>
<evidence type="ECO:0000313" key="2">
    <source>
        <dbReference type="Proteomes" id="UP001216674"/>
    </source>
</evidence>
<evidence type="ECO:0000313" key="1">
    <source>
        <dbReference type="EMBL" id="MDF3839381.1"/>
    </source>
</evidence>
<dbReference type="InterPro" id="IPR005490">
    <property type="entry name" value="LD_TPept_cat_dom"/>
</dbReference>